<evidence type="ECO:0008006" key="4">
    <source>
        <dbReference type="Google" id="ProtNLM"/>
    </source>
</evidence>
<gene>
    <name evidence="2" type="ORF">KC19_7G022900</name>
</gene>
<reference evidence="2" key="1">
    <citation type="submission" date="2020-06" db="EMBL/GenBank/DDBJ databases">
        <title>WGS assembly of Ceratodon purpureus strain R40.</title>
        <authorList>
            <person name="Carey S.B."/>
            <person name="Jenkins J."/>
            <person name="Shu S."/>
            <person name="Lovell J.T."/>
            <person name="Sreedasyam A."/>
            <person name="Maumus F."/>
            <person name="Tiley G.P."/>
            <person name="Fernandez-Pozo N."/>
            <person name="Barry K."/>
            <person name="Chen C."/>
            <person name="Wang M."/>
            <person name="Lipzen A."/>
            <person name="Daum C."/>
            <person name="Saski C.A."/>
            <person name="Payton A.C."/>
            <person name="Mcbreen J.C."/>
            <person name="Conrad R.E."/>
            <person name="Kollar L.M."/>
            <person name="Olsson S."/>
            <person name="Huttunen S."/>
            <person name="Landis J.B."/>
            <person name="Wickett N.J."/>
            <person name="Johnson M.G."/>
            <person name="Rensing S.A."/>
            <person name="Grimwood J."/>
            <person name="Schmutz J."/>
            <person name="Mcdaniel S.F."/>
        </authorList>
    </citation>
    <scope>NUCLEOTIDE SEQUENCE</scope>
    <source>
        <strain evidence="2">R40</strain>
    </source>
</reference>
<protein>
    <recommendedName>
        <fullName evidence="4">BTB domain-containing protein</fullName>
    </recommendedName>
</protein>
<dbReference type="InterPro" id="IPR038920">
    <property type="entry name" value="At3g05675-like"/>
</dbReference>
<evidence type="ECO:0000313" key="3">
    <source>
        <dbReference type="Proteomes" id="UP000822688"/>
    </source>
</evidence>
<feature type="compositionally biased region" description="Polar residues" evidence="1">
    <location>
        <begin position="19"/>
        <end position="28"/>
    </location>
</feature>
<dbReference type="PANTHER" id="PTHR31060">
    <property type="entry name" value="OSJNBA0011J08.25 PROTEIN-RELATED"/>
    <property type="match status" value="1"/>
</dbReference>
<dbReference type="Proteomes" id="UP000822688">
    <property type="component" value="Chromosome 7"/>
</dbReference>
<evidence type="ECO:0000313" key="2">
    <source>
        <dbReference type="EMBL" id="KAG0565911.1"/>
    </source>
</evidence>
<feature type="compositionally biased region" description="Basic and acidic residues" evidence="1">
    <location>
        <begin position="29"/>
        <end position="38"/>
    </location>
</feature>
<keyword evidence="3" id="KW-1185">Reference proteome</keyword>
<dbReference type="EMBL" id="CM026428">
    <property type="protein sequence ID" value="KAG0565909.1"/>
    <property type="molecule type" value="Genomic_DNA"/>
</dbReference>
<accession>A0A8T0H1D3</accession>
<evidence type="ECO:0000256" key="1">
    <source>
        <dbReference type="SAM" id="MobiDB-lite"/>
    </source>
</evidence>
<comment type="caution">
    <text evidence="2">The sequence shown here is derived from an EMBL/GenBank/DDBJ whole genome shotgun (WGS) entry which is preliminary data.</text>
</comment>
<proteinExistence type="predicted"/>
<organism evidence="2 3">
    <name type="scientific">Ceratodon purpureus</name>
    <name type="common">Fire moss</name>
    <name type="synonym">Dicranum purpureum</name>
    <dbReference type="NCBI Taxonomy" id="3225"/>
    <lineage>
        <taxon>Eukaryota</taxon>
        <taxon>Viridiplantae</taxon>
        <taxon>Streptophyta</taxon>
        <taxon>Embryophyta</taxon>
        <taxon>Bryophyta</taxon>
        <taxon>Bryophytina</taxon>
        <taxon>Bryopsida</taxon>
        <taxon>Dicranidae</taxon>
        <taxon>Pseudoditrichales</taxon>
        <taxon>Ditrichaceae</taxon>
        <taxon>Ceratodon</taxon>
    </lineage>
</organism>
<dbReference type="PANTHER" id="PTHR31060:SF37">
    <property type="entry name" value="BTB DOMAIN-CONTAINING PROTEIN"/>
    <property type="match status" value="1"/>
</dbReference>
<dbReference type="EMBL" id="CM026428">
    <property type="protein sequence ID" value="KAG0565910.1"/>
    <property type="molecule type" value="Genomic_DNA"/>
</dbReference>
<name>A0A8T0H1D3_CERPU</name>
<dbReference type="EMBL" id="CM026428">
    <property type="protein sequence ID" value="KAG0565911.1"/>
    <property type="molecule type" value="Genomic_DNA"/>
</dbReference>
<dbReference type="AlphaFoldDB" id="A0A8T0H1D3"/>
<feature type="region of interest" description="Disordered" evidence="1">
    <location>
        <begin position="1"/>
        <end position="53"/>
    </location>
</feature>
<sequence>MEEPTKPSNYLKLVEKSTKGVTQEATQGSEKRQKETGKLGKQSSPQKKEQQTRIVECGGSDFSHETHDVTICLVPYRTNCELLKDKPTLTKVRVHSSRLSKCSKYFETCLAVRWKKPVSSTDSSSEFVLETHGDVRHYTECFHRMYSPPFSKDFKDVNYSLGLLKAATHIQFHELMDSIALYLSSKLWSDTDEMAIRIYATRHDFPRNHAEDLVARLGMDMSKDEWHEQLCDMIEQCIQSALACDGNYRSNRAFFKELLLGSAPGSPNGHARPCNIASNGPAGGLILHPHCMKDIVTIVTREASNMVVRIAKECEGKAYHKVPKFADKILAICWTLETLLAARVAEEFVQRFVHLHALAQILGTTDSLLTSQSHSFGANFPIGEYGAKPGEARNAALELAKLVLLIYQEVAAGNLLLKTAERVALLENWHMMLVKVLVGGKFNFDQPTKHLFMTLPLKQQMLLVKSRKDSGYESYISSSSLAKFVRKHWPVIEQDDVGCKDV</sequence>